<protein>
    <submittedName>
        <fullName evidence="3">Oxidoreductase domain-containing protein</fullName>
    </submittedName>
</protein>
<keyword evidence="4" id="KW-1185">Reference proteome</keyword>
<dbReference type="GO" id="GO:0000166">
    <property type="term" value="F:nucleotide binding"/>
    <property type="evidence" value="ECO:0007669"/>
    <property type="project" value="InterPro"/>
</dbReference>
<evidence type="ECO:0000259" key="1">
    <source>
        <dbReference type="Pfam" id="PF01408"/>
    </source>
</evidence>
<dbReference type="STRING" id="1409788.NC99_20770"/>
<name>A0A0L8V9S5_9BACT</name>
<reference evidence="4" key="1">
    <citation type="submission" date="2015-07" db="EMBL/GenBank/DDBJ databases">
        <title>Genome sequencing of Sunxiuqinia dokdonensis strain SK.</title>
        <authorList>
            <person name="Ahn S."/>
            <person name="Kim B.-C."/>
        </authorList>
    </citation>
    <scope>NUCLEOTIDE SEQUENCE [LARGE SCALE GENOMIC DNA]</scope>
    <source>
        <strain evidence="4">SK</strain>
    </source>
</reference>
<dbReference type="InterPro" id="IPR019546">
    <property type="entry name" value="TAT_signal_bac_arc"/>
</dbReference>
<dbReference type="PANTHER" id="PTHR43818">
    <property type="entry name" value="BCDNA.GH03377"/>
    <property type="match status" value="1"/>
</dbReference>
<proteinExistence type="predicted"/>
<dbReference type="InterPro" id="IPR000683">
    <property type="entry name" value="Gfo/Idh/MocA-like_OxRdtase_N"/>
</dbReference>
<dbReference type="Gene3D" id="3.30.360.10">
    <property type="entry name" value="Dihydrodipicolinate Reductase, domain 2"/>
    <property type="match status" value="1"/>
</dbReference>
<dbReference type="PATRIC" id="fig|1409788.3.peg.2147"/>
<dbReference type="Pfam" id="PF01408">
    <property type="entry name" value="GFO_IDH_MocA"/>
    <property type="match status" value="1"/>
</dbReference>
<dbReference type="NCBIfam" id="TIGR01409">
    <property type="entry name" value="TAT_signal_seq"/>
    <property type="match status" value="1"/>
</dbReference>
<accession>A0A0L8V9S5</accession>
<evidence type="ECO:0000313" key="4">
    <source>
        <dbReference type="Proteomes" id="UP000036958"/>
    </source>
</evidence>
<dbReference type="InterPro" id="IPR050463">
    <property type="entry name" value="Gfo/Idh/MocA_oxidrdct_glycsds"/>
</dbReference>
<feature type="domain" description="GFO/IDH/MocA-like oxidoreductase" evidence="2">
    <location>
        <begin position="232"/>
        <end position="335"/>
    </location>
</feature>
<dbReference type="EMBL" id="LGIA01000148">
    <property type="protein sequence ID" value="KOH45215.1"/>
    <property type="molecule type" value="Genomic_DNA"/>
</dbReference>
<dbReference type="InterPro" id="IPR036291">
    <property type="entry name" value="NAD(P)-bd_dom_sf"/>
</dbReference>
<dbReference type="PANTHER" id="PTHR43818:SF5">
    <property type="entry name" value="OXIDOREDUCTASE FAMILY PROTEIN"/>
    <property type="match status" value="1"/>
</dbReference>
<dbReference type="SUPFAM" id="SSF55347">
    <property type="entry name" value="Glyceraldehyde-3-phosphate dehydrogenase-like, C-terminal domain"/>
    <property type="match status" value="1"/>
</dbReference>
<feature type="domain" description="Gfo/Idh/MocA-like oxidoreductase N-terminal" evidence="1">
    <location>
        <begin position="44"/>
        <end position="167"/>
    </location>
</feature>
<dbReference type="Proteomes" id="UP000036958">
    <property type="component" value="Unassembled WGS sequence"/>
</dbReference>
<dbReference type="InterPro" id="IPR055170">
    <property type="entry name" value="GFO_IDH_MocA-like_dom"/>
</dbReference>
<dbReference type="OrthoDB" id="9795543at2"/>
<dbReference type="RefSeq" id="WP_053182850.1">
    <property type="nucleotide sequence ID" value="NZ_LGIA01000148.1"/>
</dbReference>
<dbReference type="PROSITE" id="PS51318">
    <property type="entry name" value="TAT"/>
    <property type="match status" value="1"/>
</dbReference>
<dbReference type="InterPro" id="IPR006311">
    <property type="entry name" value="TAT_signal"/>
</dbReference>
<dbReference type="Gene3D" id="3.40.50.720">
    <property type="entry name" value="NAD(P)-binding Rossmann-like Domain"/>
    <property type="match status" value="1"/>
</dbReference>
<sequence length="448" mass="50170">MSSNRRDFLRKAAVGAAGVTLGGSAMGMSAKSYSRIIGANDRLQVAFMGCGRRVGAYYNAVKDKSNNVDLAYICDVMKKQREKVGKDLHGKVSGKATMINDIREVFADKDVDAVFNATPDHWHAPGTWMAMEAGLHVYIEKPCSHSPREGELLVHFQKKYGKVVQMGNQQRSSPESIEIINQIHNGVIGNAYRAVAFYSNTRGSVPVPKKAPVPEGLDWNLWQGPAPHEDYRHDTWDYNWHWYGWNWGTAETGNNATHELDIARWALDVEYPEFVEVQAAKRHFLDDGWEMYDTMDASFRFPGNKVIVWDGKSRNGYSTYGSDRGTIIYGTEGSVFVNRGGYKLYDRGGKLVRDSKSVSDEAGTTLGGGGGMTDLHVLNFFDNIRGKSTQLNSPIDMGATSQMLTHYANISSRIGKSFDVDTNDGRIYDRDAMKLWDREYEPGWEPKL</sequence>
<gene>
    <name evidence="3" type="ORF">NC99_20770</name>
</gene>
<dbReference type="SUPFAM" id="SSF51735">
    <property type="entry name" value="NAD(P)-binding Rossmann-fold domains"/>
    <property type="match status" value="1"/>
</dbReference>
<organism evidence="3 4">
    <name type="scientific">Sunxiuqinia dokdonensis</name>
    <dbReference type="NCBI Taxonomy" id="1409788"/>
    <lineage>
        <taxon>Bacteria</taxon>
        <taxon>Pseudomonadati</taxon>
        <taxon>Bacteroidota</taxon>
        <taxon>Bacteroidia</taxon>
        <taxon>Marinilabiliales</taxon>
        <taxon>Prolixibacteraceae</taxon>
        <taxon>Sunxiuqinia</taxon>
    </lineage>
</organism>
<comment type="caution">
    <text evidence="3">The sequence shown here is derived from an EMBL/GenBank/DDBJ whole genome shotgun (WGS) entry which is preliminary data.</text>
</comment>
<evidence type="ECO:0000259" key="2">
    <source>
        <dbReference type="Pfam" id="PF22725"/>
    </source>
</evidence>
<dbReference type="AlphaFoldDB" id="A0A0L8V9S5"/>
<dbReference type="Pfam" id="PF22725">
    <property type="entry name" value="GFO_IDH_MocA_C3"/>
    <property type="match status" value="1"/>
</dbReference>
<evidence type="ECO:0000313" key="3">
    <source>
        <dbReference type="EMBL" id="KOH45215.1"/>
    </source>
</evidence>